<keyword evidence="2" id="KW-0378">Hydrolase</keyword>
<evidence type="ECO:0000313" key="3">
    <source>
        <dbReference type="Proteomes" id="UP000308705"/>
    </source>
</evidence>
<dbReference type="PANTHER" id="PTHR43798">
    <property type="entry name" value="MONOACYLGLYCEROL LIPASE"/>
    <property type="match status" value="1"/>
</dbReference>
<keyword evidence="3" id="KW-1185">Reference proteome</keyword>
<dbReference type="RefSeq" id="WP_137247217.1">
    <property type="nucleotide sequence ID" value="NZ_SZQA01000009.1"/>
</dbReference>
<dbReference type="InterPro" id="IPR050266">
    <property type="entry name" value="AB_hydrolase_sf"/>
</dbReference>
<organism evidence="2 3">
    <name type="scientific">Herbidospora galbida</name>
    <dbReference type="NCBI Taxonomy" id="2575442"/>
    <lineage>
        <taxon>Bacteria</taxon>
        <taxon>Bacillati</taxon>
        <taxon>Actinomycetota</taxon>
        <taxon>Actinomycetes</taxon>
        <taxon>Streptosporangiales</taxon>
        <taxon>Streptosporangiaceae</taxon>
        <taxon>Herbidospora</taxon>
    </lineage>
</organism>
<dbReference type="AlphaFoldDB" id="A0A4U3MJK5"/>
<accession>A0A4U3MJK5</accession>
<dbReference type="SUPFAM" id="SSF53474">
    <property type="entry name" value="alpha/beta-Hydrolases"/>
    <property type="match status" value="1"/>
</dbReference>
<dbReference type="PANTHER" id="PTHR43798:SF33">
    <property type="entry name" value="HYDROLASE, PUTATIVE (AFU_ORTHOLOGUE AFUA_2G14860)-RELATED"/>
    <property type="match status" value="1"/>
</dbReference>
<gene>
    <name evidence="2" type="ORF">FDA94_12450</name>
</gene>
<protein>
    <submittedName>
        <fullName evidence="2">Alpha/beta hydrolase</fullName>
    </submittedName>
</protein>
<proteinExistence type="predicted"/>
<dbReference type="EMBL" id="SZQA01000009">
    <property type="protein sequence ID" value="TKK88879.1"/>
    <property type="molecule type" value="Genomic_DNA"/>
</dbReference>
<dbReference type="GO" id="GO:0016020">
    <property type="term" value="C:membrane"/>
    <property type="evidence" value="ECO:0007669"/>
    <property type="project" value="TreeGrafter"/>
</dbReference>
<reference evidence="2 3" key="1">
    <citation type="submission" date="2019-04" db="EMBL/GenBank/DDBJ databases">
        <title>Herbidospora sp. NEAU-GS14.nov., a novel actinomycete isolated from soil.</title>
        <authorList>
            <person name="Han L."/>
        </authorList>
    </citation>
    <scope>NUCLEOTIDE SEQUENCE [LARGE SCALE GENOMIC DNA]</scope>
    <source>
        <strain evidence="2 3">NEAU-GS14</strain>
    </source>
</reference>
<dbReference type="Proteomes" id="UP000308705">
    <property type="component" value="Unassembled WGS sequence"/>
</dbReference>
<dbReference type="InterPro" id="IPR029058">
    <property type="entry name" value="AB_hydrolase_fold"/>
</dbReference>
<dbReference type="GO" id="GO:0016787">
    <property type="term" value="F:hydrolase activity"/>
    <property type="evidence" value="ECO:0007669"/>
    <property type="project" value="UniProtKB-KW"/>
</dbReference>
<evidence type="ECO:0000259" key="1">
    <source>
        <dbReference type="Pfam" id="PF12697"/>
    </source>
</evidence>
<dbReference type="InterPro" id="IPR000073">
    <property type="entry name" value="AB_hydrolase_1"/>
</dbReference>
<evidence type="ECO:0000313" key="2">
    <source>
        <dbReference type="EMBL" id="TKK88879.1"/>
    </source>
</evidence>
<name>A0A4U3MJK5_9ACTN</name>
<dbReference type="Pfam" id="PF12697">
    <property type="entry name" value="Abhydrolase_6"/>
    <property type="match status" value="1"/>
</dbReference>
<comment type="caution">
    <text evidence="2">The sequence shown here is derived from an EMBL/GenBank/DDBJ whole genome shotgun (WGS) entry which is preliminary data.</text>
</comment>
<feature type="domain" description="AB hydrolase-1" evidence="1">
    <location>
        <begin position="15"/>
        <end position="214"/>
    </location>
</feature>
<dbReference type="Gene3D" id="3.40.50.1820">
    <property type="entry name" value="alpha/beta hydrolase"/>
    <property type="match status" value="1"/>
</dbReference>
<dbReference type="OrthoDB" id="8444301at2"/>
<sequence length="234" mass="25186">MLNVREWGTGPKTAVLVHGILSDSGCWWRVGPDLASRGYRVVAVDLPGHGHSARMPDATVERMADELRLAVPGEIDLAVAHSMGSFIAGAALTPDRVVYVDAPTGAGHRMPAEAWRGTYEKAKSRRTPEALAENHPGWDAFDREAEAEAAKHFDVETAVALLVASGGRDYTPAQRGLVIRAEGSRFVPEDTPGAVTIKGADHHVWYGHHDEFMAALRESGQKNSPANPMDGGEH</sequence>